<dbReference type="InterPro" id="IPR027417">
    <property type="entry name" value="P-loop_NTPase"/>
</dbReference>
<gene>
    <name evidence="11 14" type="primary">gmk</name>
    <name evidence="14" type="ORF">HMPREF0620_0381</name>
</gene>
<dbReference type="NCBIfam" id="TIGR03263">
    <property type="entry name" value="guanyl_kin"/>
    <property type="match status" value="1"/>
</dbReference>
<sequence length="209" mass="23447">MTEATMADQKAAQTGKRAGGKRKRRLVVLAGPTAVGKGTVEKAVKARHPELWISVSATSRPPRPGEVDGKDYHFVSKAEFERMIDQGELLEHAIVHRSDYYGTPLRPVLDHLNADLPSMLEIDVQGVHQVKVRSAELGLDPIYVFLAPPSFEDLRKRLAGRHTETPQQQERRLRTARQELALEGEFDRVIVNDQVEKAASQLWEILDQA</sequence>
<comment type="similarity">
    <text evidence="2 11">Belongs to the guanylate kinase family.</text>
</comment>
<evidence type="ECO:0000256" key="2">
    <source>
        <dbReference type="ARBA" id="ARBA00005790"/>
    </source>
</evidence>
<dbReference type="HOGENOM" id="CLU_001715_1_1_11"/>
<evidence type="ECO:0000256" key="3">
    <source>
        <dbReference type="ARBA" id="ARBA00012961"/>
    </source>
</evidence>
<keyword evidence="11" id="KW-0963">Cytoplasm</keyword>
<dbReference type="PROSITE" id="PS00856">
    <property type="entry name" value="GUANYLATE_KINASE_1"/>
    <property type="match status" value="1"/>
</dbReference>
<evidence type="ECO:0000259" key="13">
    <source>
        <dbReference type="PROSITE" id="PS50052"/>
    </source>
</evidence>
<evidence type="ECO:0000256" key="4">
    <source>
        <dbReference type="ARBA" id="ARBA00016296"/>
    </source>
</evidence>
<feature type="region of interest" description="Disordered" evidence="12">
    <location>
        <begin position="1"/>
        <end position="23"/>
    </location>
</feature>
<evidence type="ECO:0000256" key="12">
    <source>
        <dbReference type="SAM" id="MobiDB-lite"/>
    </source>
</evidence>
<dbReference type="PROSITE" id="PS50052">
    <property type="entry name" value="GUANYLATE_KINASE_2"/>
    <property type="match status" value="1"/>
</dbReference>
<dbReference type="Gene3D" id="3.30.63.10">
    <property type="entry name" value="Guanylate Kinase phosphate binding domain"/>
    <property type="match status" value="1"/>
</dbReference>
<dbReference type="InterPro" id="IPR017665">
    <property type="entry name" value="Guanylate_kinase"/>
</dbReference>
<dbReference type="EC" id="2.7.4.8" evidence="3 11"/>
<dbReference type="Proteomes" id="UP000004946">
    <property type="component" value="Chromosome"/>
</dbReference>
<dbReference type="GO" id="GO:0005829">
    <property type="term" value="C:cytosol"/>
    <property type="evidence" value="ECO:0007669"/>
    <property type="project" value="TreeGrafter"/>
</dbReference>
<evidence type="ECO:0000256" key="7">
    <source>
        <dbReference type="ARBA" id="ARBA00022777"/>
    </source>
</evidence>
<dbReference type="EMBL" id="AEON01000001">
    <property type="protein sequence ID" value="EFT83376.1"/>
    <property type="molecule type" value="Genomic_DNA"/>
</dbReference>
<dbReference type="Gene3D" id="3.40.50.300">
    <property type="entry name" value="P-loop containing nucleotide triphosphate hydrolases"/>
    <property type="match status" value="1"/>
</dbReference>
<dbReference type="InterPro" id="IPR008145">
    <property type="entry name" value="GK/Ca_channel_bsu"/>
</dbReference>
<keyword evidence="15" id="KW-1185">Reference proteome</keyword>
<keyword evidence="5 11" id="KW-0808">Transferase</keyword>
<evidence type="ECO:0000256" key="11">
    <source>
        <dbReference type="HAMAP-Rule" id="MF_00328"/>
    </source>
</evidence>
<evidence type="ECO:0000313" key="14">
    <source>
        <dbReference type="EMBL" id="EFT83376.1"/>
    </source>
</evidence>
<feature type="domain" description="Guanylate kinase-like" evidence="13">
    <location>
        <begin position="24"/>
        <end position="207"/>
    </location>
</feature>
<dbReference type="eggNOG" id="COG0194">
    <property type="taxonomic scope" value="Bacteria"/>
</dbReference>
<evidence type="ECO:0000256" key="9">
    <source>
        <dbReference type="ARBA" id="ARBA00030128"/>
    </source>
</evidence>
<dbReference type="Pfam" id="PF00625">
    <property type="entry name" value="Guanylate_kin"/>
    <property type="match status" value="1"/>
</dbReference>
<comment type="function">
    <text evidence="1 11">Essential for recycling GMP and indirectly, cGMP.</text>
</comment>
<comment type="catalytic activity">
    <reaction evidence="10 11">
        <text>GMP + ATP = GDP + ADP</text>
        <dbReference type="Rhea" id="RHEA:20780"/>
        <dbReference type="ChEBI" id="CHEBI:30616"/>
        <dbReference type="ChEBI" id="CHEBI:58115"/>
        <dbReference type="ChEBI" id="CHEBI:58189"/>
        <dbReference type="ChEBI" id="CHEBI:456216"/>
        <dbReference type="EC" id="2.7.4.8"/>
    </reaction>
</comment>
<keyword evidence="7 11" id="KW-0418">Kinase</keyword>
<proteinExistence type="inferred from homology"/>
<comment type="subcellular location">
    <subcellularLocation>
        <location evidence="11">Cytoplasm</location>
    </subcellularLocation>
</comment>
<dbReference type="InterPro" id="IPR020590">
    <property type="entry name" value="Guanylate_kinase_CS"/>
</dbReference>
<dbReference type="InterPro" id="IPR008144">
    <property type="entry name" value="Guanylate_kin-like_dom"/>
</dbReference>
<evidence type="ECO:0000256" key="5">
    <source>
        <dbReference type="ARBA" id="ARBA00022679"/>
    </source>
</evidence>
<dbReference type="PANTHER" id="PTHR23117">
    <property type="entry name" value="GUANYLATE KINASE-RELATED"/>
    <property type="match status" value="1"/>
</dbReference>
<feature type="binding site" evidence="11">
    <location>
        <begin position="31"/>
        <end position="38"/>
    </location>
    <ligand>
        <name>ATP</name>
        <dbReference type="ChEBI" id="CHEBI:30616"/>
    </ligand>
</feature>
<evidence type="ECO:0000256" key="8">
    <source>
        <dbReference type="ARBA" id="ARBA00022840"/>
    </source>
</evidence>
<keyword evidence="8 11" id="KW-0067">ATP-binding</keyword>
<dbReference type="SMART" id="SM00072">
    <property type="entry name" value="GuKc"/>
    <property type="match status" value="1"/>
</dbReference>
<name>E6K0P5_PARDN</name>
<dbReference type="GO" id="GO:0005524">
    <property type="term" value="F:ATP binding"/>
    <property type="evidence" value="ECO:0007669"/>
    <property type="project" value="UniProtKB-UniRule"/>
</dbReference>
<dbReference type="SUPFAM" id="SSF52540">
    <property type="entry name" value="P-loop containing nucleoside triphosphate hydrolases"/>
    <property type="match status" value="1"/>
</dbReference>
<evidence type="ECO:0000256" key="1">
    <source>
        <dbReference type="ARBA" id="ARBA00003531"/>
    </source>
</evidence>
<dbReference type="GO" id="GO:0004385">
    <property type="term" value="F:GMP kinase activity"/>
    <property type="evidence" value="ECO:0007669"/>
    <property type="project" value="UniProtKB-UniRule"/>
</dbReference>
<dbReference type="CDD" id="cd00071">
    <property type="entry name" value="GMPK"/>
    <property type="match status" value="1"/>
</dbReference>
<keyword evidence="6 11" id="KW-0547">Nucleotide-binding</keyword>
<dbReference type="FunFam" id="3.30.63.10:FF:000002">
    <property type="entry name" value="Guanylate kinase 1"/>
    <property type="match status" value="1"/>
</dbReference>
<comment type="caution">
    <text evidence="14">The sequence shown here is derived from an EMBL/GenBank/DDBJ whole genome shotgun (WGS) entry which is preliminary data.</text>
</comment>
<evidence type="ECO:0000256" key="6">
    <source>
        <dbReference type="ARBA" id="ARBA00022741"/>
    </source>
</evidence>
<reference evidence="14 15" key="1">
    <citation type="submission" date="2010-12" db="EMBL/GenBank/DDBJ databases">
        <authorList>
            <person name="Muzny D."/>
            <person name="Qin X."/>
            <person name="Buhay C."/>
            <person name="Dugan-Rocha S."/>
            <person name="Ding Y."/>
            <person name="Chen G."/>
            <person name="Hawes A."/>
            <person name="Holder M."/>
            <person name="Jhangiani S."/>
            <person name="Johnson A."/>
            <person name="Khan Z."/>
            <person name="Li Z."/>
            <person name="Liu W."/>
            <person name="Liu X."/>
            <person name="Perez L."/>
            <person name="Shen H."/>
            <person name="Wang Q."/>
            <person name="Watt J."/>
            <person name="Xi L."/>
            <person name="Xin Y."/>
            <person name="Zhou J."/>
            <person name="Deng J."/>
            <person name="Jiang H."/>
            <person name="Liu Y."/>
            <person name="Qu J."/>
            <person name="Song X.-Z."/>
            <person name="Zhang L."/>
            <person name="Villasana D."/>
            <person name="Johnson A."/>
            <person name="Liu J."/>
            <person name="Liyanage D."/>
            <person name="Lorensuhewa L."/>
            <person name="Robinson T."/>
            <person name="Song A."/>
            <person name="Song B.-B."/>
            <person name="Dinh H."/>
            <person name="Thornton R."/>
            <person name="Coyle M."/>
            <person name="Francisco L."/>
            <person name="Jackson L."/>
            <person name="Javaid M."/>
            <person name="Korchina V."/>
            <person name="Kovar C."/>
            <person name="Mata R."/>
            <person name="Mathew T."/>
            <person name="Ngo R."/>
            <person name="Nguyen L."/>
            <person name="Nguyen N."/>
            <person name="Okwuonu G."/>
            <person name="Ongeri F."/>
            <person name="Pham C."/>
            <person name="Simmons D."/>
            <person name="Wilczek-Boney K."/>
            <person name="Hale W."/>
            <person name="Jakkamsetti A."/>
            <person name="Pham P."/>
            <person name="Ruth R."/>
            <person name="San Lucas F."/>
            <person name="Warren J."/>
            <person name="Zhang J."/>
            <person name="Zhao Z."/>
            <person name="Zhou C."/>
            <person name="Zhu D."/>
            <person name="Lee S."/>
            <person name="Bess C."/>
            <person name="Blankenburg K."/>
            <person name="Forbes L."/>
            <person name="Fu Q."/>
            <person name="Gubbala S."/>
            <person name="Hirani K."/>
            <person name="Jayaseelan J.C."/>
            <person name="Lara F."/>
            <person name="Munidasa M."/>
            <person name="Palculict T."/>
            <person name="Patil S."/>
            <person name="Pu L.-L."/>
            <person name="Saada N."/>
            <person name="Tang L."/>
            <person name="Weissenberger G."/>
            <person name="Zhu Y."/>
            <person name="Hemphill L."/>
            <person name="Shang Y."/>
            <person name="Youmans B."/>
            <person name="Ayvaz T."/>
            <person name="Ross M."/>
            <person name="Santibanez J."/>
            <person name="Aqrawi P."/>
            <person name="Gross S."/>
            <person name="Joshi V."/>
            <person name="Fowler G."/>
            <person name="Nazareth L."/>
            <person name="Reid J."/>
            <person name="Worley K."/>
            <person name="Petrosino J."/>
            <person name="Highlander S."/>
            <person name="Gibbs R."/>
        </authorList>
    </citation>
    <scope>NUCLEOTIDE SEQUENCE [LARGE SCALE GENOMIC DNA]</scope>
    <source>
        <strain evidence="14 15">DSM 10105</strain>
    </source>
</reference>
<evidence type="ECO:0000256" key="10">
    <source>
        <dbReference type="ARBA" id="ARBA00048594"/>
    </source>
</evidence>
<dbReference type="HAMAP" id="MF_00328">
    <property type="entry name" value="Guanylate_kinase"/>
    <property type="match status" value="1"/>
</dbReference>
<evidence type="ECO:0000313" key="15">
    <source>
        <dbReference type="Proteomes" id="UP000004946"/>
    </source>
</evidence>
<organism evidence="14 15">
    <name type="scientific">Parascardovia denticolens DSM 10105 = JCM 12538</name>
    <dbReference type="NCBI Taxonomy" id="864564"/>
    <lineage>
        <taxon>Bacteria</taxon>
        <taxon>Bacillati</taxon>
        <taxon>Actinomycetota</taxon>
        <taxon>Actinomycetes</taxon>
        <taxon>Bifidobacteriales</taxon>
        <taxon>Bifidobacteriaceae</taxon>
        <taxon>Parascardovia</taxon>
    </lineage>
</organism>
<dbReference type="AlphaFoldDB" id="E6K0P5"/>
<accession>E6K0P5</accession>
<protein>
    <recommendedName>
        <fullName evidence="4 11">Guanylate kinase</fullName>
        <ecNumber evidence="3 11">2.7.4.8</ecNumber>
    </recommendedName>
    <alternativeName>
        <fullName evidence="9 11">GMP kinase</fullName>
    </alternativeName>
</protein>
<dbReference type="PANTHER" id="PTHR23117:SF13">
    <property type="entry name" value="GUANYLATE KINASE"/>
    <property type="match status" value="1"/>
</dbReference>